<dbReference type="SUPFAM" id="SSF52540">
    <property type="entry name" value="P-loop containing nucleoside triphosphate hydrolases"/>
    <property type="match status" value="1"/>
</dbReference>
<evidence type="ECO:0000313" key="3">
    <source>
        <dbReference type="EMBL" id="PFX30768.1"/>
    </source>
</evidence>
<feature type="domain" description="Sulfotransferase" evidence="2">
    <location>
        <begin position="72"/>
        <end position="372"/>
    </location>
</feature>
<dbReference type="PANTHER" id="PTHR10704:SF44">
    <property type="entry name" value="LD35051P-RELATED"/>
    <property type="match status" value="1"/>
</dbReference>
<dbReference type="EMBL" id="LSMT01000045">
    <property type="protein sequence ID" value="PFX30768.1"/>
    <property type="molecule type" value="Genomic_DNA"/>
</dbReference>
<feature type="transmembrane region" description="Helical" evidence="1">
    <location>
        <begin position="20"/>
        <end position="39"/>
    </location>
</feature>
<dbReference type="GO" id="GO:0006044">
    <property type="term" value="P:N-acetylglucosamine metabolic process"/>
    <property type="evidence" value="ECO:0007669"/>
    <property type="project" value="TreeGrafter"/>
</dbReference>
<gene>
    <name evidence="3" type="primary">Chst3</name>
    <name evidence="3" type="ORF">AWC38_SpisGene4431</name>
</gene>
<evidence type="ECO:0000256" key="1">
    <source>
        <dbReference type="SAM" id="Phobius"/>
    </source>
</evidence>
<keyword evidence="4" id="KW-1185">Reference proteome</keyword>
<dbReference type="InterPro" id="IPR027417">
    <property type="entry name" value="P-loop_NTPase"/>
</dbReference>
<dbReference type="InterPro" id="IPR051135">
    <property type="entry name" value="Gal/GlcNAc/GalNAc_ST"/>
</dbReference>
<dbReference type="Proteomes" id="UP000225706">
    <property type="component" value="Unassembled WGS sequence"/>
</dbReference>
<dbReference type="GO" id="GO:0001517">
    <property type="term" value="F:N-acetylglucosamine 6-O-sulfotransferase activity"/>
    <property type="evidence" value="ECO:0007669"/>
    <property type="project" value="TreeGrafter"/>
</dbReference>
<evidence type="ECO:0000259" key="2">
    <source>
        <dbReference type="Pfam" id="PF00685"/>
    </source>
</evidence>
<keyword evidence="1" id="KW-0812">Transmembrane</keyword>
<comment type="caution">
    <text evidence="3">The sequence shown here is derived from an EMBL/GenBank/DDBJ whole genome shotgun (WGS) entry which is preliminary data.</text>
</comment>
<keyword evidence="1" id="KW-0472">Membrane</keyword>
<reference evidence="4" key="1">
    <citation type="journal article" date="2017" name="bioRxiv">
        <title>Comparative analysis of the genomes of Stylophora pistillata and Acropora digitifera provides evidence for extensive differences between species of corals.</title>
        <authorList>
            <person name="Voolstra C.R."/>
            <person name="Li Y."/>
            <person name="Liew Y.J."/>
            <person name="Baumgarten S."/>
            <person name="Zoccola D."/>
            <person name="Flot J.-F."/>
            <person name="Tambutte S."/>
            <person name="Allemand D."/>
            <person name="Aranda M."/>
        </authorList>
    </citation>
    <scope>NUCLEOTIDE SEQUENCE [LARGE SCALE GENOMIC DNA]</scope>
</reference>
<dbReference type="AlphaFoldDB" id="A0A2B4SQ88"/>
<sequence length="395" mass="45584">MQLAGLGRKERLKMRTRNFLKYWLALLGVSQVVLGYVFYTLHVKTYRGKQSIVKNEQGTYIQIPSPRAARKSLIVFGQDRSGTTFVSAMFANDSQIFMVYEPLWITQRWFFHENQYYHRCINCELQVVSSLVACNFTRSPVSTKFLSYVSTPWTGALPVNIFNTPNFCNKTGEVRNVDCSELGKDPEFVDHVCSTKYKHSVVKVAPTRLPKKKLADLIPRVLLENPDIDVRVLHLVRDPRGNINSRINLNWVKDYPNPKLPSIAADLCGLILINLYHAHNTLTDLGLKHKYKLILYKQISDDPLGTAKEIYDFAGFDMPLETKKWILETTKPSEEKLKKELEKPYSIVRNASGNADKWRQDAFYFRNRIIERHCKTLLDSLGLERVSRPNLANHE</sequence>
<protein>
    <submittedName>
        <fullName evidence="3">Carbohydrate sulfotransferase 3</fullName>
    </submittedName>
</protein>
<organism evidence="3 4">
    <name type="scientific">Stylophora pistillata</name>
    <name type="common">Smooth cauliflower coral</name>
    <dbReference type="NCBI Taxonomy" id="50429"/>
    <lineage>
        <taxon>Eukaryota</taxon>
        <taxon>Metazoa</taxon>
        <taxon>Cnidaria</taxon>
        <taxon>Anthozoa</taxon>
        <taxon>Hexacorallia</taxon>
        <taxon>Scleractinia</taxon>
        <taxon>Astrocoeniina</taxon>
        <taxon>Pocilloporidae</taxon>
        <taxon>Stylophora</taxon>
    </lineage>
</organism>
<dbReference type="InterPro" id="IPR000863">
    <property type="entry name" value="Sulfotransferase_dom"/>
</dbReference>
<dbReference type="Pfam" id="PF00685">
    <property type="entry name" value="Sulfotransfer_1"/>
    <property type="match status" value="1"/>
</dbReference>
<dbReference type="Gene3D" id="3.40.50.300">
    <property type="entry name" value="P-loop containing nucleotide triphosphate hydrolases"/>
    <property type="match status" value="1"/>
</dbReference>
<dbReference type="PANTHER" id="PTHR10704">
    <property type="entry name" value="CARBOHYDRATE SULFOTRANSFERASE"/>
    <property type="match status" value="1"/>
</dbReference>
<accession>A0A2B4SQ88</accession>
<keyword evidence="3" id="KW-0808">Transferase</keyword>
<evidence type="ECO:0000313" key="4">
    <source>
        <dbReference type="Proteomes" id="UP000225706"/>
    </source>
</evidence>
<keyword evidence="1" id="KW-1133">Transmembrane helix</keyword>
<dbReference type="GO" id="GO:0006790">
    <property type="term" value="P:sulfur compound metabolic process"/>
    <property type="evidence" value="ECO:0007669"/>
    <property type="project" value="TreeGrafter"/>
</dbReference>
<dbReference type="OrthoDB" id="6138663at2759"/>
<name>A0A2B4SQ88_STYPI</name>
<proteinExistence type="predicted"/>